<feature type="domain" description="TRNA-binding" evidence="14">
    <location>
        <begin position="545"/>
        <end position="651"/>
    </location>
</feature>
<dbReference type="InterPro" id="IPR033911">
    <property type="entry name" value="MetRS_core"/>
</dbReference>
<evidence type="ECO:0000256" key="1">
    <source>
        <dbReference type="ARBA" id="ARBA00003314"/>
    </source>
</evidence>
<proteinExistence type="inferred from homology"/>
<dbReference type="CDD" id="cd07957">
    <property type="entry name" value="Anticodon_Ia_Met"/>
    <property type="match status" value="1"/>
</dbReference>
<protein>
    <recommendedName>
        <fullName evidence="13">Methionine--tRNA ligase</fullName>
        <ecNumber evidence="13">6.1.1.10</ecNumber>
    </recommendedName>
    <alternativeName>
        <fullName evidence="13">Methionyl-tRNA synthetase</fullName>
        <shortName evidence="13">MetRS</shortName>
    </alternativeName>
</protein>
<accession>A0ABP2HRP0</accession>
<comment type="subunit">
    <text evidence="3 13">Homodimer.</text>
</comment>
<dbReference type="Gene3D" id="2.40.50.140">
    <property type="entry name" value="Nucleic acid-binding proteins"/>
    <property type="match status" value="1"/>
</dbReference>
<evidence type="ECO:0000256" key="11">
    <source>
        <dbReference type="ARBA" id="ARBA00023146"/>
    </source>
</evidence>
<dbReference type="Pfam" id="PF08264">
    <property type="entry name" value="Anticodon_1"/>
    <property type="match status" value="1"/>
</dbReference>
<keyword evidence="11 13" id="KW-0030">Aminoacyl-tRNA synthetase</keyword>
<evidence type="ECO:0000256" key="5">
    <source>
        <dbReference type="ARBA" id="ARBA00022555"/>
    </source>
</evidence>
<evidence type="ECO:0000256" key="9">
    <source>
        <dbReference type="ARBA" id="ARBA00022884"/>
    </source>
</evidence>
<dbReference type="PANTHER" id="PTHR43326">
    <property type="entry name" value="METHIONYL-TRNA SYNTHETASE"/>
    <property type="match status" value="1"/>
</dbReference>
<keyword evidence="9 13" id="KW-0694">RNA-binding</keyword>
<organism evidence="15 16">
    <name type="scientific">Pyramidobacter piscolens W5455</name>
    <dbReference type="NCBI Taxonomy" id="352165"/>
    <lineage>
        <taxon>Bacteria</taxon>
        <taxon>Thermotogati</taxon>
        <taxon>Synergistota</taxon>
        <taxon>Synergistia</taxon>
        <taxon>Synergistales</taxon>
        <taxon>Dethiosulfovibrionaceae</taxon>
        <taxon>Pyramidobacter</taxon>
    </lineage>
</organism>
<dbReference type="EC" id="6.1.1.10" evidence="13"/>
<dbReference type="InterPro" id="IPR014758">
    <property type="entry name" value="Met-tRNA_synth"/>
</dbReference>
<evidence type="ECO:0000256" key="7">
    <source>
        <dbReference type="ARBA" id="ARBA00022741"/>
    </source>
</evidence>
<evidence type="ECO:0000259" key="14">
    <source>
        <dbReference type="PROSITE" id="PS50886"/>
    </source>
</evidence>
<keyword evidence="4 13" id="KW-0963">Cytoplasm</keyword>
<evidence type="ECO:0000256" key="12">
    <source>
        <dbReference type="ARBA" id="ARBA00047364"/>
    </source>
</evidence>
<evidence type="ECO:0000256" key="13">
    <source>
        <dbReference type="HAMAP-Rule" id="MF_01228"/>
    </source>
</evidence>
<keyword evidence="5 13" id="KW-0820">tRNA-binding</keyword>
<dbReference type="RefSeq" id="WP_009165477.1">
    <property type="nucleotide sequence ID" value="NZ_ADFP01000097.1"/>
</dbReference>
<dbReference type="InterPro" id="IPR002547">
    <property type="entry name" value="tRNA-bd_dom"/>
</dbReference>
<dbReference type="PROSITE" id="PS50886">
    <property type="entry name" value="TRBD"/>
    <property type="match status" value="1"/>
</dbReference>
<evidence type="ECO:0000256" key="3">
    <source>
        <dbReference type="ARBA" id="ARBA00011738"/>
    </source>
</evidence>
<evidence type="ECO:0000256" key="10">
    <source>
        <dbReference type="ARBA" id="ARBA00022917"/>
    </source>
</evidence>
<comment type="caution">
    <text evidence="15">The sequence shown here is derived from an EMBL/GenBank/DDBJ whole genome shotgun (WGS) entry which is preliminary data.</text>
</comment>
<comment type="cofactor">
    <cofactor evidence="13">
        <name>Zn(2+)</name>
        <dbReference type="ChEBI" id="CHEBI:29105"/>
    </cofactor>
    <text evidence="13">Binds 1 zinc ion per subunit.</text>
</comment>
<dbReference type="GO" id="GO:0004825">
    <property type="term" value="F:methionine-tRNA ligase activity"/>
    <property type="evidence" value="ECO:0007669"/>
    <property type="project" value="UniProtKB-EC"/>
</dbReference>
<gene>
    <name evidence="13 15" type="primary">metG</name>
    <name evidence="15" type="ORF">HMPREF7215_0932</name>
</gene>
<dbReference type="SUPFAM" id="SSF47323">
    <property type="entry name" value="Anticodon-binding domain of a subclass of class I aminoacyl-tRNA synthetases"/>
    <property type="match status" value="1"/>
</dbReference>
<dbReference type="NCBIfam" id="NF008900">
    <property type="entry name" value="PRK12267.1"/>
    <property type="match status" value="1"/>
</dbReference>
<dbReference type="Gene3D" id="2.170.220.10">
    <property type="match status" value="1"/>
</dbReference>
<dbReference type="CDD" id="cd02800">
    <property type="entry name" value="tRNA_bind_EcMetRS_like"/>
    <property type="match status" value="1"/>
</dbReference>
<evidence type="ECO:0000313" key="16">
    <source>
        <dbReference type="Proteomes" id="UP000006462"/>
    </source>
</evidence>
<feature type="binding site" evidence="13">
    <location>
        <position position="146"/>
    </location>
    <ligand>
        <name>Zn(2+)</name>
        <dbReference type="ChEBI" id="CHEBI:29105"/>
    </ligand>
</feature>
<reference evidence="15 16" key="1">
    <citation type="submission" date="2009-12" db="EMBL/GenBank/DDBJ databases">
        <authorList>
            <person name="Shrivastava S."/>
            <person name="Madupu R."/>
            <person name="Durkin A.S."/>
            <person name="Torralba M."/>
            <person name="Methe B."/>
            <person name="Sutton G.G."/>
            <person name="Strausberg R.L."/>
            <person name="Nelson K.E."/>
        </authorList>
    </citation>
    <scope>NUCLEOTIDE SEQUENCE [LARGE SCALE GENOMIC DNA]</scope>
    <source>
        <strain evidence="15 16">W5455</strain>
    </source>
</reference>
<comment type="caution">
    <text evidence="13">Lacks conserved residue(s) required for the propagation of feature annotation.</text>
</comment>
<comment type="function">
    <text evidence="1 13">Is required not only for elongation of protein synthesis but also for the initiation of all mRNA translation through initiator tRNA(fMet) aminoacylation.</text>
</comment>
<dbReference type="InterPro" id="IPR014729">
    <property type="entry name" value="Rossmann-like_a/b/a_fold"/>
</dbReference>
<dbReference type="CDD" id="cd00814">
    <property type="entry name" value="MetRS_core"/>
    <property type="match status" value="1"/>
</dbReference>
<evidence type="ECO:0000313" key="15">
    <source>
        <dbReference type="EMBL" id="EFB90039.1"/>
    </source>
</evidence>
<keyword evidence="16" id="KW-1185">Reference proteome</keyword>
<dbReference type="Gene3D" id="1.10.730.10">
    <property type="entry name" value="Isoleucyl-tRNA Synthetase, Domain 1"/>
    <property type="match status" value="1"/>
</dbReference>
<dbReference type="InterPro" id="IPR023457">
    <property type="entry name" value="Met-tRNA_synth_2"/>
</dbReference>
<evidence type="ECO:0000256" key="8">
    <source>
        <dbReference type="ARBA" id="ARBA00022840"/>
    </source>
</evidence>
<dbReference type="InterPro" id="IPR004495">
    <property type="entry name" value="Met-tRNA-synth_bsu_C"/>
</dbReference>
<feature type="binding site" evidence="13">
    <location>
        <position position="149"/>
    </location>
    <ligand>
        <name>Zn(2+)</name>
        <dbReference type="ChEBI" id="CHEBI:29105"/>
    </ligand>
</feature>
<dbReference type="InterPro" id="IPR013155">
    <property type="entry name" value="M/V/L/I-tRNA-synth_anticd-bd"/>
</dbReference>
<evidence type="ECO:0000256" key="4">
    <source>
        <dbReference type="ARBA" id="ARBA00022490"/>
    </source>
</evidence>
<feature type="short sequence motif" description="'HIGH' region" evidence="13">
    <location>
        <begin position="13"/>
        <end position="23"/>
    </location>
</feature>
<dbReference type="Pfam" id="PF09334">
    <property type="entry name" value="tRNA-synt_1g"/>
    <property type="match status" value="1"/>
</dbReference>
<name>A0ABP2HRP0_9BACT</name>
<dbReference type="Pfam" id="PF01588">
    <property type="entry name" value="tRNA_bind"/>
    <property type="match status" value="1"/>
</dbReference>
<dbReference type="InterPro" id="IPR009080">
    <property type="entry name" value="tRNAsynth_Ia_anticodon-bd"/>
</dbReference>
<dbReference type="NCBIfam" id="TIGR00399">
    <property type="entry name" value="metG_C_term"/>
    <property type="match status" value="1"/>
</dbReference>
<feature type="short sequence motif" description="'KMSKS' region" evidence="13">
    <location>
        <begin position="297"/>
        <end position="301"/>
    </location>
</feature>
<dbReference type="EMBL" id="ADFP01000097">
    <property type="protein sequence ID" value="EFB90039.1"/>
    <property type="molecule type" value="Genomic_DNA"/>
</dbReference>
<comment type="subcellular location">
    <subcellularLocation>
        <location evidence="2 13">Cytoplasm</location>
    </subcellularLocation>
</comment>
<feature type="binding site" evidence="13">
    <location>
        <position position="131"/>
    </location>
    <ligand>
        <name>Zn(2+)</name>
        <dbReference type="ChEBI" id="CHEBI:29105"/>
    </ligand>
</feature>
<keyword evidence="8 13" id="KW-0067">ATP-binding</keyword>
<dbReference type="InterPro" id="IPR012340">
    <property type="entry name" value="NA-bd_OB-fold"/>
</dbReference>
<keyword evidence="13" id="KW-0862">Zinc</keyword>
<keyword evidence="10 13" id="KW-0648">Protein biosynthesis</keyword>
<dbReference type="Gene3D" id="3.40.50.620">
    <property type="entry name" value="HUPs"/>
    <property type="match status" value="1"/>
</dbReference>
<dbReference type="SUPFAM" id="SSF50249">
    <property type="entry name" value="Nucleic acid-binding proteins"/>
    <property type="match status" value="1"/>
</dbReference>
<dbReference type="PANTHER" id="PTHR43326:SF1">
    <property type="entry name" value="METHIONINE--TRNA LIGASE, MITOCHONDRIAL"/>
    <property type="match status" value="1"/>
</dbReference>
<keyword evidence="7 13" id="KW-0547">Nucleotide-binding</keyword>
<dbReference type="PRINTS" id="PR01041">
    <property type="entry name" value="TRNASYNTHMET"/>
</dbReference>
<dbReference type="InterPro" id="IPR015413">
    <property type="entry name" value="Methionyl/Leucyl_tRNA_Synth"/>
</dbReference>
<keyword evidence="6 13" id="KW-0436">Ligase</keyword>
<keyword evidence="13" id="KW-0479">Metal-binding</keyword>
<comment type="similarity">
    <text evidence="13">Belongs to the class-I aminoacyl-tRNA synthetase family. MetG type 2A subfamily.</text>
</comment>
<feature type="binding site" evidence="13">
    <location>
        <position position="128"/>
    </location>
    <ligand>
        <name>Zn(2+)</name>
        <dbReference type="ChEBI" id="CHEBI:29105"/>
    </ligand>
</feature>
<evidence type="ECO:0000256" key="2">
    <source>
        <dbReference type="ARBA" id="ARBA00004496"/>
    </source>
</evidence>
<dbReference type="HAMAP" id="MF_01228">
    <property type="entry name" value="Met_tRNA_synth_type2"/>
    <property type="match status" value="1"/>
</dbReference>
<sequence>MAEKSFYITTPIYYVNDVPHIGHAYTTIAADAMARYKRMDGCDVFFLTGTDEHGQKVSESAAKKGMTPQQLTDELAQNFRDLLPLIDASNDDFIRTTEARHVKVVQQIFKKLLDQGDIYKGTYKGWYCVPCETYVPEASQGENHTCPDCHRPLKEMEEESYFLRTSAYADRLLEFYEAHPDAIKPKVRYNEVVSFLRMGMKDQSISRTSVPWGIPVPGDEKHTVYVWFDALINYLTACGYGSDEAKMKKFWPVVNHLVGKDIIRFHCIVWPIMLLALGLTPPACVYSHGWWTRDGEKMSKSKGNVVDPHEMVGLYGSDVFRYFLLRQVTFGFDGDFSELALVQRVNSDLANDLGNLLSRTVTMIEKYRGGAVPAPAALESLDVEVKEQALNAFAEYRAFMDNYQFDDALKALWSMIGRANKYIDETMPWKLGKDESLAARLDTVLATLAEELKLAALMLAPVMPKTAVKIWAQLGLPGDVKDQRFGDYRWGGMGEERPTVRRGEGVLYPRIDLDEWKKQAEARANAKKGLAADPGEHEPEISIDDFAKIELRVAQIVHVEAVPKSRSLYRLDLDLGYEKRVIVSSIKDFYKPEELEGRRIVVVANLKPAKMCGVVSNGMLLAAGSGAPHTPEEKLSLLAPAEDIPLGSRVH</sequence>
<comment type="catalytic activity">
    <reaction evidence="12 13">
        <text>tRNA(Met) + L-methionine + ATP = L-methionyl-tRNA(Met) + AMP + diphosphate</text>
        <dbReference type="Rhea" id="RHEA:13481"/>
        <dbReference type="Rhea" id="RHEA-COMP:9667"/>
        <dbReference type="Rhea" id="RHEA-COMP:9698"/>
        <dbReference type="ChEBI" id="CHEBI:30616"/>
        <dbReference type="ChEBI" id="CHEBI:33019"/>
        <dbReference type="ChEBI" id="CHEBI:57844"/>
        <dbReference type="ChEBI" id="CHEBI:78442"/>
        <dbReference type="ChEBI" id="CHEBI:78530"/>
        <dbReference type="ChEBI" id="CHEBI:456215"/>
        <dbReference type="EC" id="6.1.1.10"/>
    </reaction>
</comment>
<dbReference type="SUPFAM" id="SSF52374">
    <property type="entry name" value="Nucleotidylyl transferase"/>
    <property type="match status" value="1"/>
</dbReference>
<dbReference type="InterPro" id="IPR041872">
    <property type="entry name" value="Anticodon_Met"/>
</dbReference>
<dbReference type="Proteomes" id="UP000006462">
    <property type="component" value="Unassembled WGS sequence"/>
</dbReference>
<evidence type="ECO:0000256" key="6">
    <source>
        <dbReference type="ARBA" id="ARBA00022598"/>
    </source>
</evidence>
<dbReference type="NCBIfam" id="TIGR00398">
    <property type="entry name" value="metG"/>
    <property type="match status" value="1"/>
</dbReference>